<dbReference type="AlphaFoldDB" id="A0A9W8IVN1"/>
<name>A0A9W8IVN1_9AGAR</name>
<evidence type="ECO:0000256" key="6">
    <source>
        <dbReference type="SAM" id="MobiDB-lite"/>
    </source>
</evidence>
<keyword evidence="8" id="KW-1185">Reference proteome</keyword>
<keyword evidence="5" id="KW-0539">Nucleus</keyword>
<feature type="compositionally biased region" description="Basic and acidic residues" evidence="6">
    <location>
        <begin position="90"/>
        <end position="109"/>
    </location>
</feature>
<proteinExistence type="predicted"/>
<evidence type="ECO:0000256" key="3">
    <source>
        <dbReference type="ARBA" id="ARBA00022771"/>
    </source>
</evidence>
<gene>
    <name evidence="7" type="ORF">H1R20_g13556</name>
</gene>
<dbReference type="OrthoDB" id="2690041at2759"/>
<protein>
    <submittedName>
        <fullName evidence="7">Uncharacterized protein</fullName>
    </submittedName>
</protein>
<evidence type="ECO:0000313" key="8">
    <source>
        <dbReference type="Proteomes" id="UP001140091"/>
    </source>
</evidence>
<comment type="caution">
    <text evidence="7">The sequence shown here is derived from an EMBL/GenBank/DDBJ whole genome shotgun (WGS) entry which is preliminary data.</text>
</comment>
<dbReference type="PANTHER" id="PTHR46481:SF10">
    <property type="entry name" value="ZINC FINGER BED DOMAIN-CONTAINING PROTEIN 39"/>
    <property type="match status" value="1"/>
</dbReference>
<dbReference type="GO" id="GO:0008270">
    <property type="term" value="F:zinc ion binding"/>
    <property type="evidence" value="ECO:0007669"/>
    <property type="project" value="UniProtKB-KW"/>
</dbReference>
<comment type="subcellular location">
    <subcellularLocation>
        <location evidence="1">Nucleus</location>
    </subcellularLocation>
</comment>
<feature type="compositionally biased region" description="Polar residues" evidence="6">
    <location>
        <begin position="28"/>
        <end position="46"/>
    </location>
</feature>
<accession>A0A9W8IVN1</accession>
<feature type="non-terminal residue" evidence="7">
    <location>
        <position position="1"/>
    </location>
</feature>
<feature type="compositionally biased region" description="Acidic residues" evidence="6">
    <location>
        <begin position="48"/>
        <end position="60"/>
    </location>
</feature>
<keyword evidence="4" id="KW-0862">Zinc</keyword>
<evidence type="ECO:0000256" key="1">
    <source>
        <dbReference type="ARBA" id="ARBA00004123"/>
    </source>
</evidence>
<reference evidence="7" key="1">
    <citation type="submission" date="2022-06" db="EMBL/GenBank/DDBJ databases">
        <title>Genome Sequence of Candolleomyces eurysporus.</title>
        <authorList>
            <person name="Buettner E."/>
        </authorList>
    </citation>
    <scope>NUCLEOTIDE SEQUENCE</scope>
    <source>
        <strain evidence="7">VTCC 930004</strain>
    </source>
</reference>
<dbReference type="Proteomes" id="UP001140091">
    <property type="component" value="Unassembled WGS sequence"/>
</dbReference>
<keyword evidence="3" id="KW-0863">Zinc-finger</keyword>
<dbReference type="SUPFAM" id="SSF53098">
    <property type="entry name" value="Ribonuclease H-like"/>
    <property type="match status" value="1"/>
</dbReference>
<dbReference type="PANTHER" id="PTHR46481">
    <property type="entry name" value="ZINC FINGER BED DOMAIN-CONTAINING PROTEIN 4"/>
    <property type="match status" value="1"/>
</dbReference>
<dbReference type="EMBL" id="JANBPK010001321">
    <property type="protein sequence ID" value="KAJ2923537.1"/>
    <property type="molecule type" value="Genomic_DNA"/>
</dbReference>
<dbReference type="InterPro" id="IPR012337">
    <property type="entry name" value="RNaseH-like_sf"/>
</dbReference>
<feature type="compositionally biased region" description="Basic residues" evidence="6">
    <location>
        <begin position="64"/>
        <end position="74"/>
    </location>
</feature>
<dbReference type="InterPro" id="IPR052035">
    <property type="entry name" value="ZnF_BED_domain_contain"/>
</dbReference>
<evidence type="ECO:0000256" key="2">
    <source>
        <dbReference type="ARBA" id="ARBA00022723"/>
    </source>
</evidence>
<sequence length="484" mass="54072">MSDLNKRKQQPASKLTDPDNVGDIEGSTAISRQLSPITPTRHSTATVEDVDEDGPLDEDEPAAKKLKTKKKAKKPWISSPLPSPAPHTESGNKSESSSKSEIGKPVIKESRIRDIDESFGPLVLRGPKGSQKRYRRCLRCLTIEKFIVSETTTLRQHIQASHQGSHNAWCKRNGVESKLPAAVRARKDAKKAQQSTLDDIVEEKERVVPYSDTLFQEAAEDWLIATDQPIGALSHPEFKTMIDVASQARNGIKILDKRTTRENIVASCLAHTINLATQAVLGTYSKTPHFNPGSTAPLEPNVDVTDEELMCDVVGVVRCIAVKARSSAKQNALLKELQAKDGVKIPLTLLVDMKVRWSSTYLMLEQAYELCKYINLFLSELSFEEANIEKQNKLLSLRLSSEEWEQFADQAQQAFSSETEPSLYNGLPVLERLHKAWTSCSKKEKYKRYRPALEAGLAKIEDYYNKTSYSHAYTMAMKALGQQA</sequence>
<dbReference type="GO" id="GO:0005634">
    <property type="term" value="C:nucleus"/>
    <property type="evidence" value="ECO:0007669"/>
    <property type="project" value="UniProtKB-SubCell"/>
</dbReference>
<organism evidence="7 8">
    <name type="scientific">Candolleomyces eurysporus</name>
    <dbReference type="NCBI Taxonomy" id="2828524"/>
    <lineage>
        <taxon>Eukaryota</taxon>
        <taxon>Fungi</taxon>
        <taxon>Dikarya</taxon>
        <taxon>Basidiomycota</taxon>
        <taxon>Agaricomycotina</taxon>
        <taxon>Agaricomycetes</taxon>
        <taxon>Agaricomycetidae</taxon>
        <taxon>Agaricales</taxon>
        <taxon>Agaricineae</taxon>
        <taxon>Psathyrellaceae</taxon>
        <taxon>Candolleomyces</taxon>
    </lineage>
</organism>
<evidence type="ECO:0000313" key="7">
    <source>
        <dbReference type="EMBL" id="KAJ2923537.1"/>
    </source>
</evidence>
<evidence type="ECO:0000256" key="4">
    <source>
        <dbReference type="ARBA" id="ARBA00022833"/>
    </source>
</evidence>
<keyword evidence="2" id="KW-0479">Metal-binding</keyword>
<evidence type="ECO:0000256" key="5">
    <source>
        <dbReference type="ARBA" id="ARBA00023242"/>
    </source>
</evidence>
<feature type="region of interest" description="Disordered" evidence="6">
    <location>
        <begin position="1"/>
        <end position="109"/>
    </location>
</feature>